<dbReference type="GO" id="GO:0070822">
    <property type="term" value="C:Sin3-type complex"/>
    <property type="evidence" value="ECO:0007669"/>
    <property type="project" value="TreeGrafter"/>
</dbReference>
<protein>
    <submittedName>
        <fullName evidence="6">Paired amphipathic helix</fullName>
    </submittedName>
</protein>
<dbReference type="InterPro" id="IPR036600">
    <property type="entry name" value="PAH_sf"/>
</dbReference>
<keyword evidence="3" id="KW-0677">Repeat</keyword>
<dbReference type="GO" id="GO:0000122">
    <property type="term" value="P:negative regulation of transcription by RNA polymerase II"/>
    <property type="evidence" value="ECO:0007669"/>
    <property type="project" value="TreeGrafter"/>
</dbReference>
<feature type="non-terminal residue" evidence="6">
    <location>
        <position position="63"/>
    </location>
</feature>
<dbReference type="PANTHER" id="PTHR12346:SF0">
    <property type="entry name" value="SIN3A, ISOFORM G"/>
    <property type="match status" value="1"/>
</dbReference>
<dbReference type="EMBL" id="CALTRL010005741">
    <property type="protein sequence ID" value="CAH7685673.1"/>
    <property type="molecule type" value="Genomic_DNA"/>
</dbReference>
<dbReference type="FunFam" id="1.20.1160.11:FF:000003">
    <property type="entry name" value="Paired amphipathic helix SIN3-like protein"/>
    <property type="match status" value="1"/>
</dbReference>
<dbReference type="SUPFAM" id="SSF47762">
    <property type="entry name" value="PAH2 domain"/>
    <property type="match status" value="1"/>
</dbReference>
<dbReference type="GO" id="GO:0003714">
    <property type="term" value="F:transcription corepressor activity"/>
    <property type="evidence" value="ECO:0007669"/>
    <property type="project" value="InterPro"/>
</dbReference>
<evidence type="ECO:0000256" key="3">
    <source>
        <dbReference type="ARBA" id="ARBA00022737"/>
    </source>
</evidence>
<dbReference type="Proteomes" id="UP001153365">
    <property type="component" value="Unassembled WGS sequence"/>
</dbReference>
<reference evidence="6" key="1">
    <citation type="submission" date="2022-06" db="EMBL/GenBank/DDBJ databases">
        <authorList>
            <consortium name="SYNGENTA / RWTH Aachen University"/>
        </authorList>
    </citation>
    <scope>NUCLEOTIDE SEQUENCE</scope>
</reference>
<keyword evidence="7" id="KW-1185">Reference proteome</keyword>
<dbReference type="PANTHER" id="PTHR12346">
    <property type="entry name" value="SIN3B-RELATED"/>
    <property type="match status" value="1"/>
</dbReference>
<evidence type="ECO:0000256" key="2">
    <source>
        <dbReference type="ARBA" id="ARBA00022491"/>
    </source>
</evidence>
<feature type="non-terminal residue" evidence="6">
    <location>
        <position position="1"/>
    </location>
</feature>
<proteinExistence type="predicted"/>
<dbReference type="InterPro" id="IPR003822">
    <property type="entry name" value="PAH"/>
</dbReference>
<accession>A0AAV0BEZ6</accession>
<organism evidence="6 7">
    <name type="scientific">Phakopsora pachyrhizi</name>
    <name type="common">Asian soybean rust disease fungus</name>
    <dbReference type="NCBI Taxonomy" id="170000"/>
    <lineage>
        <taxon>Eukaryota</taxon>
        <taxon>Fungi</taxon>
        <taxon>Dikarya</taxon>
        <taxon>Basidiomycota</taxon>
        <taxon>Pucciniomycotina</taxon>
        <taxon>Pucciniomycetes</taxon>
        <taxon>Pucciniales</taxon>
        <taxon>Phakopsoraceae</taxon>
        <taxon>Phakopsora</taxon>
    </lineage>
</organism>
<dbReference type="InterPro" id="IPR039774">
    <property type="entry name" value="Sin3-like"/>
</dbReference>
<keyword evidence="2" id="KW-0678">Repressor</keyword>
<dbReference type="Gene3D" id="1.20.1160.11">
    <property type="entry name" value="Paired amphipathic helix"/>
    <property type="match status" value="1"/>
</dbReference>
<comment type="subcellular location">
    <subcellularLocation>
        <location evidence="1 5">Nucleus</location>
    </subcellularLocation>
</comment>
<dbReference type="AlphaFoldDB" id="A0AAV0BEZ6"/>
<evidence type="ECO:0000256" key="1">
    <source>
        <dbReference type="ARBA" id="ARBA00004123"/>
    </source>
</evidence>
<sequence length="63" mass="7454">AITYVNKIKNCYAGNPKTYQTFLDILQTYQRDARPIQEVYEQFNQLFRGAPDLLAEFMQFLSE</sequence>
<dbReference type="PROSITE" id="PS51477">
    <property type="entry name" value="PAH"/>
    <property type="match status" value="1"/>
</dbReference>
<evidence type="ECO:0000256" key="4">
    <source>
        <dbReference type="ARBA" id="ARBA00023242"/>
    </source>
</evidence>
<keyword evidence="4 5" id="KW-0539">Nucleus</keyword>
<evidence type="ECO:0000313" key="6">
    <source>
        <dbReference type="EMBL" id="CAH7685673.1"/>
    </source>
</evidence>
<comment type="caution">
    <text evidence="6">The sequence shown here is derived from an EMBL/GenBank/DDBJ whole genome shotgun (WGS) entry which is preliminary data.</text>
</comment>
<evidence type="ECO:0000256" key="5">
    <source>
        <dbReference type="PROSITE-ProRule" id="PRU00810"/>
    </source>
</evidence>
<evidence type="ECO:0000313" key="7">
    <source>
        <dbReference type="Proteomes" id="UP001153365"/>
    </source>
</evidence>
<name>A0AAV0BEZ6_PHAPC</name>
<gene>
    <name evidence="6" type="ORF">PPACK8108_LOCUS20244</name>
</gene>
<dbReference type="Pfam" id="PF02671">
    <property type="entry name" value="PAH"/>
    <property type="match status" value="1"/>
</dbReference>